<feature type="transmembrane region" description="Helical" evidence="2">
    <location>
        <begin position="692"/>
        <end position="713"/>
    </location>
</feature>
<feature type="transmembrane region" description="Helical" evidence="2">
    <location>
        <begin position="385"/>
        <end position="404"/>
    </location>
</feature>
<feature type="transmembrane region" description="Helical" evidence="2">
    <location>
        <begin position="435"/>
        <end position="458"/>
    </location>
</feature>
<gene>
    <name evidence="3" type="ORF">RDV89_05505</name>
</gene>
<evidence type="ECO:0000313" key="3">
    <source>
        <dbReference type="EMBL" id="MDT9592513.1"/>
    </source>
</evidence>
<feature type="transmembrane region" description="Helical" evidence="2">
    <location>
        <begin position="719"/>
        <end position="736"/>
    </location>
</feature>
<feature type="transmembrane region" description="Helical" evidence="2">
    <location>
        <begin position="465"/>
        <end position="485"/>
    </location>
</feature>
<feature type="region of interest" description="Disordered" evidence="1">
    <location>
        <begin position="798"/>
        <end position="824"/>
    </location>
</feature>
<feature type="transmembrane region" description="Helical" evidence="2">
    <location>
        <begin position="544"/>
        <end position="566"/>
    </location>
</feature>
<dbReference type="EMBL" id="JAVYII010000002">
    <property type="protein sequence ID" value="MDT9592513.1"/>
    <property type="molecule type" value="Genomic_DNA"/>
</dbReference>
<feature type="transmembrane region" description="Helical" evidence="2">
    <location>
        <begin position="748"/>
        <end position="768"/>
    </location>
</feature>
<evidence type="ECO:0000256" key="2">
    <source>
        <dbReference type="SAM" id="Phobius"/>
    </source>
</evidence>
<feature type="transmembrane region" description="Helical" evidence="2">
    <location>
        <begin position="774"/>
        <end position="793"/>
    </location>
</feature>
<dbReference type="RefSeq" id="WP_315731938.1">
    <property type="nucleotide sequence ID" value="NZ_JAVYII010000002.1"/>
</dbReference>
<keyword evidence="2" id="KW-0472">Membrane</keyword>
<accession>A0ABU3PTI2</accession>
<evidence type="ECO:0000313" key="4">
    <source>
        <dbReference type="Proteomes" id="UP001268542"/>
    </source>
</evidence>
<reference evidence="3 4" key="1">
    <citation type="submission" date="2023-08" db="EMBL/GenBank/DDBJ databases">
        <title>Nocardioides seae sp. nov., a bacterium isolated from a soil.</title>
        <authorList>
            <person name="Wang X."/>
        </authorList>
    </citation>
    <scope>NUCLEOTIDE SEQUENCE [LARGE SCALE GENOMIC DNA]</scope>
    <source>
        <strain evidence="3 4">YZH12</strain>
    </source>
</reference>
<keyword evidence="4" id="KW-1185">Reference proteome</keyword>
<organism evidence="3 4">
    <name type="scientific">Nocardioides imazamoxiresistens</name>
    <dbReference type="NCBI Taxonomy" id="3231893"/>
    <lineage>
        <taxon>Bacteria</taxon>
        <taxon>Bacillati</taxon>
        <taxon>Actinomycetota</taxon>
        <taxon>Actinomycetes</taxon>
        <taxon>Propionibacteriales</taxon>
        <taxon>Nocardioidaceae</taxon>
        <taxon>Nocardioides</taxon>
    </lineage>
</organism>
<proteinExistence type="predicted"/>
<dbReference type="Proteomes" id="UP001268542">
    <property type="component" value="Unassembled WGS sequence"/>
</dbReference>
<keyword evidence="2" id="KW-1133">Transmembrane helix</keyword>
<feature type="region of interest" description="Disordered" evidence="1">
    <location>
        <begin position="259"/>
        <end position="283"/>
    </location>
</feature>
<feature type="transmembrane region" description="Helical" evidence="2">
    <location>
        <begin position="491"/>
        <end position="514"/>
    </location>
</feature>
<evidence type="ECO:0008006" key="5">
    <source>
        <dbReference type="Google" id="ProtNLM"/>
    </source>
</evidence>
<feature type="compositionally biased region" description="Low complexity" evidence="1">
    <location>
        <begin position="156"/>
        <end position="170"/>
    </location>
</feature>
<name>A0ABU3PTI2_9ACTN</name>
<evidence type="ECO:0000256" key="1">
    <source>
        <dbReference type="SAM" id="MobiDB-lite"/>
    </source>
</evidence>
<protein>
    <recommendedName>
        <fullName evidence="5">Membrane transport protein MMPL domain-containing protein</fullName>
    </recommendedName>
</protein>
<keyword evidence="2" id="KW-0812">Transmembrane</keyword>
<comment type="caution">
    <text evidence="3">The sequence shown here is derived from an EMBL/GenBank/DDBJ whole genome shotgun (WGS) entry which is preliminary data.</text>
</comment>
<feature type="compositionally biased region" description="Basic and acidic residues" evidence="1">
    <location>
        <begin position="261"/>
        <end position="271"/>
    </location>
</feature>
<feature type="transmembrane region" description="Helical" evidence="2">
    <location>
        <begin position="660"/>
        <end position="680"/>
    </location>
</feature>
<feature type="compositionally biased region" description="Acidic residues" evidence="1">
    <location>
        <begin position="142"/>
        <end position="155"/>
    </location>
</feature>
<feature type="region of interest" description="Disordered" evidence="1">
    <location>
        <begin position="120"/>
        <end position="170"/>
    </location>
</feature>
<feature type="transmembrane region" description="Helical" evidence="2">
    <location>
        <begin position="411"/>
        <end position="429"/>
    </location>
</feature>
<sequence>MSPGRLPRGVVLYVVLIATALGVVALTASWTPRWGVDVLAGTRVVVTPAATDASRADLESTADSLEQRAHAAGAPGAAARVRSDGALSVSLPGQPDGRVLDALRATGRVEVRLVLAGSTPPPVVLDEEDVTGGSGGDRDGADEVPGADDEQDETGEPAPGAGLPGGVAVDPPVEPVVPACPVPGRSVDVDGVVVACGPQGGSFVLGTVLAAEGDVTGAEAVLEEGLWGVRLHLGADAATRLAGAAALVEAHDGPLLAARQARSDAGARAETADEGGEDEPTRPALEPVRLALTVDDELVLVSPNLPTAAGDAGGGADGAGGDAVPALPDAGSSEPGTVVLLGALDQEETSVVAARAAEGSLPVEVATVDVVRLGSTLGPDEGARGAVAGLLAGALGLLAALGALRRRALPLVATATGTALASVPGVLLVDQVVGLPLGLPVAVAGMVAGAAALVVPAVGREAWPLWWPVVATSALGGLAVRVVVGGEPGDVGTMLATVLACALVTVRLVTLPLLDLPAPTAGPRTSGGGADIDIDTDTGRRRSAGVVAGAVLVAAAVAGVLLPGVAADPAFVAGDEHAVTVDTEPAAARAALRDAVVDAGITVSSVRTAGPDTVLLTTPRLDEADRATLAAALAEVEGVAAPVGTVGVRAAGDGDEWTRAALVLGAALLVGVATAAARAARDGRRPAGAVALRALAGVLLAPLVGVGLAAWAGLTWSPAAVAALGAVAVVAAATLAPRAGVRSPDDGGVRLVAALAAVLPLLAVAVAAPSVRPVFLLAAVGVATVLLGAAYALPPRPHARPDGSATAGTDPAPTSGTPALAGRA</sequence>